<reference evidence="2" key="1">
    <citation type="journal article" date="2020" name="mSystems">
        <title>Genome- and Community-Level Interaction Insights into Carbon Utilization and Element Cycling Functions of Hydrothermarchaeota in Hydrothermal Sediment.</title>
        <authorList>
            <person name="Zhou Z."/>
            <person name="Liu Y."/>
            <person name="Xu W."/>
            <person name="Pan J."/>
            <person name="Luo Z.H."/>
            <person name="Li M."/>
        </authorList>
    </citation>
    <scope>NUCLEOTIDE SEQUENCE [LARGE SCALE GENOMIC DNA]</scope>
    <source>
        <strain evidence="2">SpSt-374</strain>
    </source>
</reference>
<evidence type="ECO:0000313" key="2">
    <source>
        <dbReference type="EMBL" id="HGG01135.1"/>
    </source>
</evidence>
<proteinExistence type="predicted"/>
<organism evidence="2">
    <name type="scientific">Planktothricoides sp. SpSt-374</name>
    <dbReference type="NCBI Taxonomy" id="2282167"/>
    <lineage>
        <taxon>Bacteria</taxon>
        <taxon>Bacillati</taxon>
        <taxon>Cyanobacteriota</taxon>
        <taxon>Cyanophyceae</taxon>
        <taxon>Oscillatoriophycideae</taxon>
        <taxon>Oscillatoriales</taxon>
        <taxon>Oscillatoriaceae</taxon>
        <taxon>Planktothricoides</taxon>
    </lineage>
</organism>
<comment type="caution">
    <text evidence="2">The sequence shown here is derived from an EMBL/GenBank/DDBJ whole genome shotgun (WGS) entry which is preliminary data.</text>
</comment>
<dbReference type="InterPro" id="IPR049250">
    <property type="entry name" value="DUF6883"/>
</dbReference>
<dbReference type="EMBL" id="DSPX01000108">
    <property type="protein sequence ID" value="HGG01135.1"/>
    <property type="molecule type" value="Genomic_DNA"/>
</dbReference>
<name>A0A7C3VSU9_9CYAN</name>
<protein>
    <recommendedName>
        <fullName evidence="1">DUF6883 domain-containing protein</fullName>
    </recommendedName>
</protein>
<evidence type="ECO:0000259" key="1">
    <source>
        <dbReference type="Pfam" id="PF21814"/>
    </source>
</evidence>
<feature type="domain" description="DUF6883" evidence="1">
    <location>
        <begin position="2"/>
        <end position="110"/>
    </location>
</feature>
<gene>
    <name evidence="2" type="ORF">ENR15_10925</name>
</gene>
<dbReference type="Pfam" id="PF21814">
    <property type="entry name" value="DUF6883"/>
    <property type="match status" value="1"/>
</dbReference>
<accession>A0A7C3VSU9</accession>
<dbReference type="AlphaFoldDB" id="A0A7C3VSU9"/>
<sequence>MKLPNYERAIVPQKKITEYLLSLVHPDGKSKAKFFLKFGFTVDDWEIMATSFINHAANHELAKIEPSPFGTRYVIEGEIISPDGRNPEVRSVWFIATGDDTPRLVSAYPLD</sequence>